<evidence type="ECO:0000256" key="1">
    <source>
        <dbReference type="SAM" id="Phobius"/>
    </source>
</evidence>
<feature type="transmembrane region" description="Helical" evidence="1">
    <location>
        <begin position="345"/>
        <end position="367"/>
    </location>
</feature>
<keyword evidence="1" id="KW-0472">Membrane</keyword>
<protein>
    <recommendedName>
        <fullName evidence="2">Major facilitator superfamily (MFS) profile domain-containing protein</fullName>
    </recommendedName>
</protein>
<feature type="transmembrane region" description="Helical" evidence="1">
    <location>
        <begin position="104"/>
        <end position="125"/>
    </location>
</feature>
<organism evidence="3">
    <name type="scientific">marine metagenome</name>
    <dbReference type="NCBI Taxonomy" id="408172"/>
    <lineage>
        <taxon>unclassified sequences</taxon>
        <taxon>metagenomes</taxon>
        <taxon>ecological metagenomes</taxon>
    </lineage>
</organism>
<name>A0A382EGX4_9ZZZZ</name>
<evidence type="ECO:0000313" key="3">
    <source>
        <dbReference type="EMBL" id="SVB49920.1"/>
    </source>
</evidence>
<dbReference type="EMBL" id="UINC01044442">
    <property type="protein sequence ID" value="SVB49920.1"/>
    <property type="molecule type" value="Genomic_DNA"/>
</dbReference>
<feature type="transmembrane region" description="Helical" evidence="1">
    <location>
        <begin position="168"/>
        <end position="187"/>
    </location>
</feature>
<accession>A0A382EGX4</accession>
<dbReference type="InterPro" id="IPR020846">
    <property type="entry name" value="MFS_dom"/>
</dbReference>
<gene>
    <name evidence="3" type="ORF">METZ01_LOCUS202774</name>
</gene>
<keyword evidence="1" id="KW-0812">Transmembrane</keyword>
<feature type="transmembrane region" description="Helical" evidence="1">
    <location>
        <begin position="255"/>
        <end position="273"/>
    </location>
</feature>
<dbReference type="GO" id="GO:0022857">
    <property type="term" value="F:transmembrane transporter activity"/>
    <property type="evidence" value="ECO:0007669"/>
    <property type="project" value="InterPro"/>
</dbReference>
<dbReference type="Pfam" id="PF07690">
    <property type="entry name" value="MFS_1"/>
    <property type="match status" value="1"/>
</dbReference>
<reference evidence="3" key="1">
    <citation type="submission" date="2018-05" db="EMBL/GenBank/DDBJ databases">
        <authorList>
            <person name="Lanie J.A."/>
            <person name="Ng W.-L."/>
            <person name="Kazmierczak K.M."/>
            <person name="Andrzejewski T.M."/>
            <person name="Davidsen T.M."/>
            <person name="Wayne K.J."/>
            <person name="Tettelin H."/>
            <person name="Glass J.I."/>
            <person name="Rusch D."/>
            <person name="Podicherti R."/>
            <person name="Tsui H.-C.T."/>
            <person name="Winkler M.E."/>
        </authorList>
    </citation>
    <scope>NUCLEOTIDE SEQUENCE</scope>
</reference>
<dbReference type="PROSITE" id="PS50850">
    <property type="entry name" value="MFS"/>
    <property type="match status" value="1"/>
</dbReference>
<sequence>MTSSETNTYISILLLSICFALSASTSSLSVSASSLVGFQIANNKALATLPLTFHLMGTMLAGIPASLLMKRIGRRYGFLIGTGIGTFGAASASLAIIYSSFPLFCLSIFCLGVLNGFAQLYRFTAVEVSSIEFRTKAVSYVMLGGIAAGFIGPAIAAEGKDYFENAQFAGSYLSIILLYFFIVIILMRIRLPKPSVVEQTGDARPLTVIFRQPKFIVSVLSAMIGYGVMAMIMTATPLAMTKGSGYPFSDAAFVIQWHALGMFAPSFITGSLIKRFGSVQIIFTGILLNFICIAINISGTELINYWSALVLLGVGWNFMFVAGTTMVTETYQPAEKAIVQGVNDFLVFGTAALSSLLSGVLQTSFGWETVNISAVPLLLIVLVSLFWFLFSINQKTKSAYRH</sequence>
<feature type="domain" description="Major facilitator superfamily (MFS) profile" evidence="2">
    <location>
        <begin position="206"/>
        <end position="402"/>
    </location>
</feature>
<feature type="transmembrane region" description="Helical" evidence="1">
    <location>
        <begin position="45"/>
        <end position="69"/>
    </location>
</feature>
<proteinExistence type="predicted"/>
<dbReference type="InterPro" id="IPR036259">
    <property type="entry name" value="MFS_trans_sf"/>
</dbReference>
<dbReference type="PANTHER" id="PTHR23534:SF1">
    <property type="entry name" value="MAJOR FACILITATOR SUPERFAMILY PROTEIN"/>
    <property type="match status" value="1"/>
</dbReference>
<feature type="transmembrane region" description="Helical" evidence="1">
    <location>
        <begin position="305"/>
        <end position="324"/>
    </location>
</feature>
<feature type="transmembrane region" description="Helical" evidence="1">
    <location>
        <begin position="137"/>
        <end position="156"/>
    </location>
</feature>
<feature type="transmembrane region" description="Helical" evidence="1">
    <location>
        <begin position="280"/>
        <end position="299"/>
    </location>
</feature>
<dbReference type="SUPFAM" id="SSF103473">
    <property type="entry name" value="MFS general substrate transporter"/>
    <property type="match status" value="1"/>
</dbReference>
<feature type="transmembrane region" description="Helical" evidence="1">
    <location>
        <begin position="215"/>
        <end position="235"/>
    </location>
</feature>
<evidence type="ECO:0000259" key="2">
    <source>
        <dbReference type="PROSITE" id="PS50850"/>
    </source>
</evidence>
<keyword evidence="1" id="KW-1133">Transmembrane helix</keyword>
<dbReference type="PANTHER" id="PTHR23534">
    <property type="entry name" value="MFS PERMEASE"/>
    <property type="match status" value="1"/>
</dbReference>
<dbReference type="Gene3D" id="1.20.1250.20">
    <property type="entry name" value="MFS general substrate transporter like domains"/>
    <property type="match status" value="1"/>
</dbReference>
<dbReference type="AlphaFoldDB" id="A0A382EGX4"/>
<feature type="transmembrane region" description="Helical" evidence="1">
    <location>
        <begin position="373"/>
        <end position="392"/>
    </location>
</feature>
<dbReference type="InterPro" id="IPR011701">
    <property type="entry name" value="MFS"/>
</dbReference>
<feature type="transmembrane region" description="Helical" evidence="1">
    <location>
        <begin position="76"/>
        <end position="98"/>
    </location>
</feature>